<dbReference type="InterPro" id="IPR056522">
    <property type="entry name" value="KIAA2026_hel"/>
</dbReference>
<keyword evidence="2" id="KW-0175">Coiled coil</keyword>
<evidence type="ECO:0000313" key="6">
    <source>
        <dbReference type="Proteomes" id="UP000504612"/>
    </source>
</evidence>
<dbReference type="Pfam" id="PF23450">
    <property type="entry name" value="KIAA2026_hel"/>
    <property type="match status" value="1"/>
</dbReference>
<dbReference type="Gene3D" id="1.20.920.10">
    <property type="entry name" value="Bromodomain-like"/>
    <property type="match status" value="1"/>
</dbReference>
<accession>A0A6J1UT99</accession>
<feature type="coiled-coil region" evidence="2">
    <location>
        <begin position="265"/>
        <end position="294"/>
    </location>
</feature>
<evidence type="ECO:0000259" key="4">
    <source>
        <dbReference type="Pfam" id="PF00439"/>
    </source>
</evidence>
<name>A0A6J1UT99_9SAUR</name>
<feature type="region of interest" description="Disordered" evidence="3">
    <location>
        <begin position="734"/>
        <end position="755"/>
    </location>
</feature>
<evidence type="ECO:0000256" key="1">
    <source>
        <dbReference type="ARBA" id="ARBA00023117"/>
    </source>
</evidence>
<proteinExistence type="predicted"/>
<keyword evidence="1" id="KW-0103">Bromodomain</keyword>
<dbReference type="GeneID" id="113417533"/>
<sequence>MNPAQPEEEEEEEEEGDGSEEEEGDMEMPPEKEEEEVVAVAATTAVAQERGTEALTDPALTGCLPTGDKLEGGSASGHPDWEQSLNPELQQGYRILSEFLLEKHRPLTAPFLRSWENQKTERGQTGADDFSAEENSGCLLPCPKSQQLSGMWLLKMEEKFTSGQYRGITDFVADFRLMLETCYRLHGVDHWLSKQAQKLEMMLEQKLALLSRHLREKTAIAVTSKGFYGLEDEKGTACTSTRRRSTPRSLAGLTTGAFESVMVQVLRQEEQLRAKEEKRLREQERKEAEEASQKEVEEWEKFLLSQAAPTQMENMWEIPAIGHFLCLAQHILNLPEIVFYELERCLLMPQCSPFLSKIMTSLLSPPHRRSTLHRRPSFPYRTWEAALRQKVQQWYTVVGQTDNPDSCAEKLGLCPQFFTVLGEVSPLEEKPFHELPFCQKVWLLKGLCDSVYETQKDVQDAVLGQPIHECREVILGYDYLENAYVHFPQFCGADVRIYKQKPFHAPEFPIPPIKVKRVPRIKLEKVKCEYGTKSNGEMRFDAKELLPHAKQEPGKNLCLAKVHLNLLNVIPEHEIKYNCEEKARKDCDFTKDCCKENQDKGIVSEDGLGEPLSPGEIRILENKEKCGESSVVKIEAIPLKENTLKTCQMHLNGNQTDNPDFNCHKVAKEVTSKNLVEQKTLMFSKIRAKKKKKKKKKLKDILNESLQRKREIHLHSLKSYKPEIQNKLLMIKKKAKHKKHKSGKKSISKKAVTKKRKSITKPVVPEFQLICTNLDELRELIRKTENELKDIEHIKKKSGRWYHRKQAVKELHCTLIRLLNELLPWEPKLMKAFHRNRSRLKKDYDDFRRQPDHDKFIREQWTNEDSEINIVKEVSSTFTSETSEHTEFFKRDYLDADMNSPEMDLGTGKSRPLRKDLTCREMQKIVPKSVKRQSRQNYYLDDSTNDFLPRKKLKLSTNDATVHSIENDLSTEGCLNRQIESSASESLDITDSTAYVPHLIKGTKPIQALLAKNIGNKVALTSQLPSTVGRSTFTSEKLIISTISSSPIKPELPCQTSSKSSLQVLYKMPAGHCMPVDLHNNSVKIQMQPVVDVKSGEKNTGEKIMQQVLILPKNFLIQHRESKNGAKENQPLQQNTMEQHCISLPQSTDTNTTLVPSIPASSINAATTLLPNTNVKKNIIQLPQEPDSVNRISLLPSVTSTSNTLASVVKMNQSETVKITKTVVSAAASPVALPIVSSAIQTLTTVSQSVTSYTNSSPQNTADSETKQELKTICIRDSQSILVRTRGGNTGIVKVQTNSEPISASSFSPSSVFTYAPQLQAFLMPKSTQLSTSTVSAVTKAIPSFPTLAQMSPATSSIPTISSCANPKKGKNTTVTFGQFHNSGVNQGVSKTLHGSASPFLSSMSSNIVMTTPPNSSGNAVSLSIENVGQSSTCTTQTSFINQQINVNNGKYSVAQPDVTSITSRGLGSAQVQKLMLVTNPSLLPVCGTTGVNLIPTPASTGVSTQKLVFINTPLASIQSNANVTTEPLKQTFPPSIGKAYVKSTEKPQLILLPTTVGSSLKINTSPTVSQVKDVKIGLNIGQAFINSTGNVQNVSTVNIMQSTAPKDLEDKNNHNVIFPLSTSSSVVPVCSSLACQNIAAKAVNTTIVTSSQCLNPTSVALSGATTGTQPTILAGGMEPPAKIIPVLTTRLPSSNVGSTVAISTVKTGHLASSVLISTAQPTVSHSSLSSAFQLPVTVSLSGPVNGVPKMLHTVPQLPAIPPTSQCVPHSKSQQSTKLAQFQPTGISAGVPTNGSTQKLQKASPNASKVINVSNLVPLPCPSVPLNVKPVSAFSCAPGTSTIQAVPSSPSIVNNVSSQLNESHIQQKIIINTCTPLAPGTQIMISGTRFVVPSQGLGAGSHVLLISANPKIGPLLTVSNGHGLSFAAPTPQKTTQVMGNSLSWQPSKLPLKSSTKIVNSLGIANPVPIVRATPQIIANTSKSGTPSFTTLSTSLVMVTSSSTQTKTTLAPATHTSISQLQNSKSALHLDTSIKKLMVSPEGAILNAIKTPTSETSSLSSSFSADLISTTKNSAVVFPNFLNSSIGVPDTAAS</sequence>
<evidence type="ECO:0000313" key="7">
    <source>
        <dbReference type="RefSeq" id="XP_026531763.1"/>
    </source>
</evidence>
<dbReference type="CTD" id="158358"/>
<feature type="compositionally biased region" description="Low complexity" evidence="3">
    <location>
        <begin position="38"/>
        <end position="47"/>
    </location>
</feature>
<protein>
    <submittedName>
        <fullName evidence="7">Uncharacterized protein KIAA2026 homolog isoform X2</fullName>
    </submittedName>
</protein>
<feature type="domain" description="Uncharacterized bromodomain-containing protein 10 helical" evidence="5">
    <location>
        <begin position="317"/>
        <end position="458"/>
    </location>
</feature>
<evidence type="ECO:0000256" key="3">
    <source>
        <dbReference type="SAM" id="MobiDB-lite"/>
    </source>
</evidence>
<dbReference type="PANTHER" id="PTHR31095:SF3">
    <property type="entry name" value="RIKEN CDNA 9930021J03 GENE"/>
    <property type="match status" value="1"/>
</dbReference>
<feature type="compositionally biased region" description="Acidic residues" evidence="3">
    <location>
        <begin position="1"/>
        <end position="37"/>
    </location>
</feature>
<dbReference type="InterPro" id="IPR040214">
    <property type="entry name" value="BRD10"/>
</dbReference>
<evidence type="ECO:0000256" key="2">
    <source>
        <dbReference type="SAM" id="Coils"/>
    </source>
</evidence>
<keyword evidence="6" id="KW-1185">Reference proteome</keyword>
<dbReference type="RefSeq" id="XP_026531763.1">
    <property type="nucleotide sequence ID" value="XM_026675978.1"/>
</dbReference>
<reference evidence="7" key="1">
    <citation type="submission" date="2025-08" db="UniProtKB">
        <authorList>
            <consortium name="RefSeq"/>
        </authorList>
    </citation>
    <scope>IDENTIFICATION</scope>
</reference>
<feature type="domain" description="Bromo" evidence="4">
    <location>
        <begin position="153"/>
        <end position="198"/>
    </location>
</feature>
<gene>
    <name evidence="7" type="primary">KIAA2026</name>
</gene>
<feature type="region of interest" description="Disordered" evidence="3">
    <location>
        <begin position="1"/>
        <end position="84"/>
    </location>
</feature>
<organism evidence="6 7">
    <name type="scientific">Notechis scutatus</name>
    <name type="common">mainland tiger snake</name>
    <dbReference type="NCBI Taxonomy" id="8663"/>
    <lineage>
        <taxon>Eukaryota</taxon>
        <taxon>Metazoa</taxon>
        <taxon>Chordata</taxon>
        <taxon>Craniata</taxon>
        <taxon>Vertebrata</taxon>
        <taxon>Euteleostomi</taxon>
        <taxon>Lepidosauria</taxon>
        <taxon>Squamata</taxon>
        <taxon>Bifurcata</taxon>
        <taxon>Unidentata</taxon>
        <taxon>Episquamata</taxon>
        <taxon>Toxicofera</taxon>
        <taxon>Serpentes</taxon>
        <taxon>Colubroidea</taxon>
        <taxon>Elapidae</taxon>
        <taxon>Hydrophiinae</taxon>
        <taxon>Notechis</taxon>
    </lineage>
</organism>
<dbReference type="InterPro" id="IPR001487">
    <property type="entry name" value="Bromodomain"/>
</dbReference>
<dbReference type="Pfam" id="PF00439">
    <property type="entry name" value="Bromodomain"/>
    <property type="match status" value="1"/>
</dbReference>
<dbReference type="CDD" id="cd04369">
    <property type="entry name" value="Bromodomain"/>
    <property type="match status" value="1"/>
</dbReference>
<dbReference type="InterPro" id="IPR036427">
    <property type="entry name" value="Bromodomain-like_sf"/>
</dbReference>
<dbReference type="SUPFAM" id="SSF47370">
    <property type="entry name" value="Bromodomain"/>
    <property type="match status" value="1"/>
</dbReference>
<evidence type="ECO:0000259" key="5">
    <source>
        <dbReference type="Pfam" id="PF23450"/>
    </source>
</evidence>
<dbReference type="PANTHER" id="PTHR31095">
    <property type="entry name" value="RIKEN CDNA 9930021J03 GENE"/>
    <property type="match status" value="1"/>
</dbReference>
<dbReference type="Proteomes" id="UP000504612">
    <property type="component" value="Unplaced"/>
</dbReference>